<dbReference type="RefSeq" id="WP_264725775.1">
    <property type="nucleotide sequence ID" value="NZ_JAPDMX010000012.1"/>
</dbReference>
<evidence type="ECO:0000256" key="1">
    <source>
        <dbReference type="SAM" id="Phobius"/>
    </source>
</evidence>
<dbReference type="CDD" id="cd00519">
    <property type="entry name" value="Lipase_3"/>
    <property type="match status" value="1"/>
</dbReference>
<accession>A0ABT3I8E3</accession>
<organism evidence="3 4">
    <name type="scientific">Shewanella subflava</name>
    <dbReference type="NCBI Taxonomy" id="2986476"/>
    <lineage>
        <taxon>Bacteria</taxon>
        <taxon>Pseudomonadati</taxon>
        <taxon>Pseudomonadota</taxon>
        <taxon>Gammaproteobacteria</taxon>
        <taxon>Alteromonadales</taxon>
        <taxon>Shewanellaceae</taxon>
        <taxon>Shewanella</taxon>
    </lineage>
</organism>
<name>A0ABT3I8E3_9GAMM</name>
<keyword evidence="1" id="KW-0812">Transmembrane</keyword>
<dbReference type="InterPro" id="IPR051218">
    <property type="entry name" value="Sec_MonoDiacylglyc_Lipase"/>
</dbReference>
<sequence>MKKLKRYQYERYAVLCKATYRADFLPEKLGFEPSGYQEIANRWGNVCVRVLWRADQTEVLVVFRGSQTFNEWCINTWCWPVSKVYADGIYRVHAGYEYLLEQTANPKPPHYLTHISLYQQLHSILAPLIQSGKRVSLTGHSSGGAMAILAADRLERVFPHAIKRVVTFGQPAPGFKSFQQQYLLHRRTYRICCDLDMVTFLPPFPGIFYHVGKLLWLHNERVYEHIHPSQRFLLSIISWLVSPFAYHYMHKYIRDKDFFDDF</sequence>
<keyword evidence="1" id="KW-1133">Transmembrane helix</keyword>
<keyword evidence="1" id="KW-0472">Membrane</keyword>
<dbReference type="SUPFAM" id="SSF53474">
    <property type="entry name" value="alpha/beta-Hydrolases"/>
    <property type="match status" value="1"/>
</dbReference>
<gene>
    <name evidence="3" type="ORF">OHT75_07010</name>
</gene>
<keyword evidence="4" id="KW-1185">Reference proteome</keyword>
<dbReference type="InterPro" id="IPR029058">
    <property type="entry name" value="AB_hydrolase_fold"/>
</dbReference>
<dbReference type="Proteomes" id="UP001163714">
    <property type="component" value="Unassembled WGS sequence"/>
</dbReference>
<dbReference type="PANTHER" id="PTHR45856">
    <property type="entry name" value="ALPHA/BETA-HYDROLASES SUPERFAMILY PROTEIN"/>
    <property type="match status" value="1"/>
</dbReference>
<comment type="caution">
    <text evidence="3">The sequence shown here is derived from an EMBL/GenBank/DDBJ whole genome shotgun (WGS) entry which is preliminary data.</text>
</comment>
<dbReference type="EMBL" id="JAPDMX010000012">
    <property type="protein sequence ID" value="MCW3172224.1"/>
    <property type="molecule type" value="Genomic_DNA"/>
</dbReference>
<feature type="transmembrane region" description="Helical" evidence="1">
    <location>
        <begin position="232"/>
        <end position="249"/>
    </location>
</feature>
<dbReference type="Pfam" id="PF01764">
    <property type="entry name" value="Lipase_3"/>
    <property type="match status" value="1"/>
</dbReference>
<feature type="domain" description="Fungal lipase-type" evidence="2">
    <location>
        <begin position="61"/>
        <end position="203"/>
    </location>
</feature>
<protein>
    <submittedName>
        <fullName evidence="3">Thioesterase domain-containing protein</fullName>
    </submittedName>
</protein>
<dbReference type="InterPro" id="IPR002921">
    <property type="entry name" value="Fungal_lipase-type"/>
</dbReference>
<dbReference type="Gene3D" id="3.40.50.1820">
    <property type="entry name" value="alpha/beta hydrolase"/>
    <property type="match status" value="1"/>
</dbReference>
<evidence type="ECO:0000313" key="3">
    <source>
        <dbReference type="EMBL" id="MCW3172224.1"/>
    </source>
</evidence>
<dbReference type="PANTHER" id="PTHR45856:SF24">
    <property type="entry name" value="FUNGAL LIPASE-LIKE DOMAIN-CONTAINING PROTEIN"/>
    <property type="match status" value="1"/>
</dbReference>
<evidence type="ECO:0000259" key="2">
    <source>
        <dbReference type="Pfam" id="PF01764"/>
    </source>
</evidence>
<proteinExistence type="predicted"/>
<evidence type="ECO:0000313" key="4">
    <source>
        <dbReference type="Proteomes" id="UP001163714"/>
    </source>
</evidence>
<reference evidence="3" key="1">
    <citation type="submission" date="2022-10" db="EMBL/GenBank/DDBJ databases">
        <title>Shewanella flava sp. nov, isolated from the estuary of the Fenhe River into the Yellow River.</title>
        <authorList>
            <person name="Li Y."/>
        </authorList>
    </citation>
    <scope>NUCLEOTIDE SEQUENCE</scope>
    <source>
        <strain evidence="3">FYR11-62</strain>
    </source>
</reference>